<dbReference type="Gene3D" id="3.40.50.300">
    <property type="entry name" value="P-loop containing nucleotide triphosphate hydrolases"/>
    <property type="match status" value="1"/>
</dbReference>
<dbReference type="PROSITE" id="PS00211">
    <property type="entry name" value="ABC_TRANSPORTER_1"/>
    <property type="match status" value="1"/>
</dbReference>
<feature type="transmembrane region" description="Helical" evidence="9">
    <location>
        <begin position="450"/>
        <end position="468"/>
    </location>
</feature>
<keyword evidence="3 9" id="KW-0812">Transmembrane</keyword>
<dbReference type="AlphaFoldDB" id="A0A1R2CJ80"/>
<evidence type="ECO:0000256" key="6">
    <source>
        <dbReference type="ARBA" id="ARBA00022989"/>
    </source>
</evidence>
<feature type="compositionally biased region" description="Polar residues" evidence="8">
    <location>
        <begin position="11"/>
        <end position="24"/>
    </location>
</feature>
<evidence type="ECO:0000313" key="11">
    <source>
        <dbReference type="EMBL" id="OMJ89051.1"/>
    </source>
</evidence>
<dbReference type="PANTHER" id="PTHR48041:SF139">
    <property type="entry name" value="PROTEIN SCARLET"/>
    <property type="match status" value="1"/>
</dbReference>
<evidence type="ECO:0000259" key="10">
    <source>
        <dbReference type="PROSITE" id="PS50893"/>
    </source>
</evidence>
<keyword evidence="12" id="KW-1185">Reference proteome</keyword>
<evidence type="ECO:0000313" key="12">
    <source>
        <dbReference type="Proteomes" id="UP000187209"/>
    </source>
</evidence>
<dbReference type="Proteomes" id="UP000187209">
    <property type="component" value="Unassembled WGS sequence"/>
</dbReference>
<evidence type="ECO:0000256" key="4">
    <source>
        <dbReference type="ARBA" id="ARBA00022741"/>
    </source>
</evidence>
<comment type="caution">
    <text evidence="11">The sequence shown here is derived from an EMBL/GenBank/DDBJ whole genome shotgun (WGS) entry which is preliminary data.</text>
</comment>
<reference evidence="11 12" key="1">
    <citation type="submission" date="2016-11" db="EMBL/GenBank/DDBJ databases">
        <title>The macronuclear genome of Stentor coeruleus: a giant cell with tiny introns.</title>
        <authorList>
            <person name="Slabodnick M."/>
            <person name="Ruby J.G."/>
            <person name="Reiff S.B."/>
            <person name="Swart E.C."/>
            <person name="Gosai S."/>
            <person name="Prabakaran S."/>
            <person name="Witkowska E."/>
            <person name="Larue G.E."/>
            <person name="Fisher S."/>
            <person name="Freeman R.M."/>
            <person name="Gunawardena J."/>
            <person name="Chu W."/>
            <person name="Stover N.A."/>
            <person name="Gregory B.D."/>
            <person name="Nowacki M."/>
            <person name="Derisi J."/>
            <person name="Roy S.W."/>
            <person name="Marshall W.F."/>
            <person name="Sood P."/>
        </authorList>
    </citation>
    <scope>NUCLEOTIDE SEQUENCE [LARGE SCALE GENOMIC DNA]</scope>
    <source>
        <strain evidence="11">WM001</strain>
    </source>
</reference>
<evidence type="ECO:0000256" key="2">
    <source>
        <dbReference type="ARBA" id="ARBA00022448"/>
    </source>
</evidence>
<dbReference type="Pfam" id="PF01061">
    <property type="entry name" value="ABC2_membrane"/>
    <property type="match status" value="1"/>
</dbReference>
<dbReference type="InterPro" id="IPR027417">
    <property type="entry name" value="P-loop_NTPase"/>
</dbReference>
<dbReference type="SMART" id="SM00382">
    <property type="entry name" value="AAA"/>
    <property type="match status" value="1"/>
</dbReference>
<dbReference type="InterPro" id="IPR003593">
    <property type="entry name" value="AAA+_ATPase"/>
</dbReference>
<dbReference type="GO" id="GO:0016020">
    <property type="term" value="C:membrane"/>
    <property type="evidence" value="ECO:0007669"/>
    <property type="project" value="UniProtKB-SubCell"/>
</dbReference>
<dbReference type="GO" id="GO:0140359">
    <property type="term" value="F:ABC-type transporter activity"/>
    <property type="evidence" value="ECO:0007669"/>
    <property type="project" value="InterPro"/>
</dbReference>
<feature type="region of interest" description="Disordered" evidence="8">
    <location>
        <begin position="1"/>
        <end position="24"/>
    </location>
</feature>
<dbReference type="InterPro" id="IPR013525">
    <property type="entry name" value="ABC2_TM"/>
</dbReference>
<feature type="domain" description="ABC transporter" evidence="10">
    <location>
        <begin position="35"/>
        <end position="279"/>
    </location>
</feature>
<keyword evidence="4" id="KW-0547">Nucleotide-binding</keyword>
<dbReference type="InterPro" id="IPR017871">
    <property type="entry name" value="ABC_transporter-like_CS"/>
</dbReference>
<dbReference type="PANTHER" id="PTHR48041">
    <property type="entry name" value="ABC TRANSPORTER G FAMILY MEMBER 28"/>
    <property type="match status" value="1"/>
</dbReference>
<feature type="transmembrane region" description="Helical" evidence="9">
    <location>
        <begin position="585"/>
        <end position="606"/>
    </location>
</feature>
<gene>
    <name evidence="11" type="ORF">SteCoe_8875</name>
</gene>
<evidence type="ECO:0000256" key="7">
    <source>
        <dbReference type="ARBA" id="ARBA00023136"/>
    </source>
</evidence>
<dbReference type="OrthoDB" id="184675at2759"/>
<dbReference type="Pfam" id="PF00005">
    <property type="entry name" value="ABC_tran"/>
    <property type="match status" value="1"/>
</dbReference>
<dbReference type="EMBL" id="MPUH01000135">
    <property type="protein sequence ID" value="OMJ89051.1"/>
    <property type="molecule type" value="Genomic_DNA"/>
</dbReference>
<evidence type="ECO:0000256" key="5">
    <source>
        <dbReference type="ARBA" id="ARBA00022840"/>
    </source>
</evidence>
<name>A0A1R2CJ80_9CILI</name>
<dbReference type="InterPro" id="IPR050352">
    <property type="entry name" value="ABCG_transporters"/>
</dbReference>
<sequence>MSTNTHKKSASSENTGFICNTPSSTSRKSCNRILLEWSDLAYSVKQKKHRTKILKGVSGFANPGQILAIMGSSGSGKTSLVSILSNQIIPQRNIKISGTVSINGTDIKKVDYSIYSRYVMQQDIVLPTLTPREALTYAARLKIKGNHDFITERVNQVIEDLKLTKIADKLIGNELIKGLSGGEKKRVCIGLELISEPQILILDEPTSGLDSFTAELVIKLMKQQAQNDKTIVVTIHQPSSNIFAMFDRLILMVEGNFVYQGCASKSLEYFNDIGYNCPDMMNPPDYYMRVLFIRNRTSMTDDESQRLEMFTDTYKKNEEIVFEEINKNELLEIDSESNSFRAGFFIEISVLLQRAWKNTMRNPMMVMLKFMQLLTMAIILDLIFHDLGYNMKGVQNRQGVLFNSVIHFVMTSSQTNSMSFPIERPIFLKDYKEALYGVTPYILAKMITELPLQIICTLLYSVVFYFALDLNLESADKFFIFFGIMLLIHLCGAAYGNLAGAFSKDVLASTIWGPTIAAPLMMFGGFFSNGNSFSSSFYWIKYVSAYYFGFVALAINEFTDLDLGSDVMIPPLKSLGINGEIWENAGSLLLIVLGCIVLTICALKYYGEQSKS</sequence>
<protein>
    <recommendedName>
        <fullName evidence="10">ABC transporter domain-containing protein</fullName>
    </recommendedName>
</protein>
<keyword evidence="5" id="KW-0067">ATP-binding</keyword>
<evidence type="ECO:0000256" key="9">
    <source>
        <dbReference type="SAM" id="Phobius"/>
    </source>
</evidence>
<organism evidence="11 12">
    <name type="scientific">Stentor coeruleus</name>
    <dbReference type="NCBI Taxonomy" id="5963"/>
    <lineage>
        <taxon>Eukaryota</taxon>
        <taxon>Sar</taxon>
        <taxon>Alveolata</taxon>
        <taxon>Ciliophora</taxon>
        <taxon>Postciliodesmatophora</taxon>
        <taxon>Heterotrichea</taxon>
        <taxon>Heterotrichida</taxon>
        <taxon>Stentoridae</taxon>
        <taxon>Stentor</taxon>
    </lineage>
</organism>
<evidence type="ECO:0000256" key="8">
    <source>
        <dbReference type="SAM" id="MobiDB-lite"/>
    </source>
</evidence>
<dbReference type="PROSITE" id="PS50893">
    <property type="entry name" value="ABC_TRANSPORTER_2"/>
    <property type="match status" value="1"/>
</dbReference>
<dbReference type="InterPro" id="IPR003439">
    <property type="entry name" value="ABC_transporter-like_ATP-bd"/>
</dbReference>
<keyword evidence="7 9" id="KW-0472">Membrane</keyword>
<proteinExistence type="predicted"/>
<keyword evidence="6 9" id="KW-1133">Transmembrane helix</keyword>
<accession>A0A1R2CJ80</accession>
<evidence type="ECO:0000256" key="3">
    <source>
        <dbReference type="ARBA" id="ARBA00022692"/>
    </source>
</evidence>
<dbReference type="SUPFAM" id="SSF52540">
    <property type="entry name" value="P-loop containing nucleoside triphosphate hydrolases"/>
    <property type="match status" value="1"/>
</dbReference>
<feature type="transmembrane region" description="Helical" evidence="9">
    <location>
        <begin position="506"/>
        <end position="527"/>
    </location>
</feature>
<dbReference type="Pfam" id="PF19055">
    <property type="entry name" value="ABC2_membrane_7"/>
    <property type="match status" value="1"/>
</dbReference>
<dbReference type="GO" id="GO:0005524">
    <property type="term" value="F:ATP binding"/>
    <property type="evidence" value="ECO:0007669"/>
    <property type="project" value="UniProtKB-KW"/>
</dbReference>
<comment type="subcellular location">
    <subcellularLocation>
        <location evidence="1">Membrane</location>
        <topology evidence="1">Multi-pass membrane protein</topology>
    </subcellularLocation>
</comment>
<evidence type="ECO:0000256" key="1">
    <source>
        <dbReference type="ARBA" id="ARBA00004141"/>
    </source>
</evidence>
<dbReference type="InterPro" id="IPR043926">
    <property type="entry name" value="ABCG_dom"/>
</dbReference>
<dbReference type="CDD" id="cd03213">
    <property type="entry name" value="ABCG_EPDR"/>
    <property type="match status" value="1"/>
</dbReference>
<feature type="transmembrane region" description="Helical" evidence="9">
    <location>
        <begin position="366"/>
        <end position="384"/>
    </location>
</feature>
<feature type="transmembrane region" description="Helical" evidence="9">
    <location>
        <begin position="480"/>
        <end position="500"/>
    </location>
</feature>
<keyword evidence="2" id="KW-0813">Transport</keyword>
<feature type="transmembrane region" description="Helical" evidence="9">
    <location>
        <begin position="539"/>
        <end position="558"/>
    </location>
</feature>
<dbReference type="GO" id="GO:0016887">
    <property type="term" value="F:ATP hydrolysis activity"/>
    <property type="evidence" value="ECO:0007669"/>
    <property type="project" value="InterPro"/>
</dbReference>